<reference evidence="3 4" key="1">
    <citation type="journal article" date="2013" name="J. Mol. Microbiol. Biotechnol.">
        <title>Analysis of the Complete Genomes of Acholeplasma brassicae , A. palmae and A. laidlawii and Their Comparison to the Obligate Parasites from ' Candidatus Phytoplasma'.</title>
        <authorList>
            <person name="Kube M."/>
            <person name="Siewert C."/>
            <person name="Migdoll A.M."/>
            <person name="Duduk B."/>
            <person name="Holz S."/>
            <person name="Rabus R."/>
            <person name="Seemuller E."/>
            <person name="Mitrovic J."/>
            <person name="Muller I."/>
            <person name="Buttner C."/>
            <person name="Reinhardt R."/>
        </authorList>
    </citation>
    <scope>NUCLEOTIDE SEQUENCE [LARGE SCALE GENOMIC DNA]</scope>
    <source>
        <strain evidence="3 4">J233</strain>
    </source>
</reference>
<dbReference type="Pfam" id="PF02272">
    <property type="entry name" value="DHHA1"/>
    <property type="match status" value="1"/>
</dbReference>
<dbReference type="Gene3D" id="3.10.310.30">
    <property type="match status" value="1"/>
</dbReference>
<evidence type="ECO:0000259" key="2">
    <source>
        <dbReference type="Pfam" id="PF02272"/>
    </source>
</evidence>
<protein>
    <submittedName>
        <fullName evidence="3">Phosphoesterase, DHHA1</fullName>
    </submittedName>
</protein>
<feature type="domain" description="DHHA1" evidence="2">
    <location>
        <begin position="231"/>
        <end position="312"/>
    </location>
</feature>
<keyword evidence="4" id="KW-1185">Reference proteome</keyword>
<feature type="domain" description="DDH" evidence="1">
    <location>
        <begin position="15"/>
        <end position="150"/>
    </location>
</feature>
<dbReference type="InterPro" id="IPR051319">
    <property type="entry name" value="Oligoribo/pAp-PDE_c-di-AMP_PDE"/>
</dbReference>
<dbReference type="RefSeq" id="WP_030003877.1">
    <property type="nucleotide sequence ID" value="NC_022538.1"/>
</dbReference>
<dbReference type="InterPro" id="IPR001667">
    <property type="entry name" value="DDH_dom"/>
</dbReference>
<dbReference type="EMBL" id="FO681347">
    <property type="protein sequence ID" value="CCV64994.1"/>
    <property type="molecule type" value="Genomic_DNA"/>
</dbReference>
<dbReference type="Pfam" id="PF01368">
    <property type="entry name" value="DHH"/>
    <property type="match status" value="1"/>
</dbReference>
<gene>
    <name evidence="3" type="ORF">BN85414170</name>
</gene>
<sequence>MKTEILNYIKKYQTIIIHRHARPDMDAIGSQIGLQQALKENFPEKDIYVVGDLNPMSYKAKMDDITDDTYKDALVFILDCAVSHMISDDRYKLAKDVIIIDHHTNPSDIENTLFYQQSTYTSACEILVELVKDWNFKINQECATYLYGGMVTDTGRFLYVNENNASHAFLMASYITQFKPDIKDFYDFLYTESLEKRQVKNLFSEFSLTEHNVAYRKNTAELVSQSKLDVQGVSRGMINQMAGLKEVKIWASFTEDKEKNIILGEFRARDITIVDIAKKYGGGGHNQACGATLTSWEQADLIINDLDERAKENL</sequence>
<dbReference type="PANTHER" id="PTHR47618">
    <property type="entry name" value="BIFUNCTIONAL OLIGORIBONUCLEASE AND PAP PHOSPHATASE NRNA"/>
    <property type="match status" value="1"/>
</dbReference>
<dbReference type="InterPro" id="IPR003156">
    <property type="entry name" value="DHHA1_dom"/>
</dbReference>
<dbReference type="PANTHER" id="PTHR47618:SF1">
    <property type="entry name" value="BIFUNCTIONAL OLIGORIBONUCLEASE AND PAP PHOSPHATASE NRNA"/>
    <property type="match status" value="1"/>
</dbReference>
<dbReference type="KEGG" id="apal:BN85414170"/>
<organism evidence="3 4">
    <name type="scientific">Alteracholeplasma palmae (strain ATCC 49389 / J233)</name>
    <name type="common">Acholeplasma palmae</name>
    <dbReference type="NCBI Taxonomy" id="1318466"/>
    <lineage>
        <taxon>Bacteria</taxon>
        <taxon>Bacillati</taxon>
        <taxon>Mycoplasmatota</taxon>
        <taxon>Mollicutes</taxon>
        <taxon>Acholeplasmatales</taxon>
        <taxon>Acholeplasmataceae</taxon>
        <taxon>Acholeplasma</taxon>
    </lineage>
</organism>
<name>U4KLV3_ALTPJ</name>
<dbReference type="HOGENOM" id="CLU_039720_1_0_14"/>
<dbReference type="AlphaFoldDB" id="U4KLV3"/>
<dbReference type="InterPro" id="IPR038763">
    <property type="entry name" value="DHH_sf"/>
</dbReference>
<accession>U4KLV3</accession>
<dbReference type="SUPFAM" id="SSF64182">
    <property type="entry name" value="DHH phosphoesterases"/>
    <property type="match status" value="1"/>
</dbReference>
<evidence type="ECO:0000313" key="3">
    <source>
        <dbReference type="EMBL" id="CCV64994.1"/>
    </source>
</evidence>
<proteinExistence type="predicted"/>
<evidence type="ECO:0000313" key="4">
    <source>
        <dbReference type="Proteomes" id="UP000032740"/>
    </source>
</evidence>
<dbReference type="Gene3D" id="3.90.1640.10">
    <property type="entry name" value="inorganic pyrophosphatase (n-terminal core)"/>
    <property type="match status" value="1"/>
</dbReference>
<dbReference type="STRING" id="1318466.BN85414170"/>
<dbReference type="Proteomes" id="UP000032740">
    <property type="component" value="Chromosome"/>
</dbReference>
<dbReference type="GO" id="GO:0003676">
    <property type="term" value="F:nucleic acid binding"/>
    <property type="evidence" value="ECO:0007669"/>
    <property type="project" value="InterPro"/>
</dbReference>
<evidence type="ECO:0000259" key="1">
    <source>
        <dbReference type="Pfam" id="PF01368"/>
    </source>
</evidence>